<gene>
    <name evidence="1" type="ORF">COY32_01140</name>
</gene>
<evidence type="ECO:0000313" key="2">
    <source>
        <dbReference type="Proteomes" id="UP000228920"/>
    </source>
</evidence>
<accession>A0A2M7TL54</accession>
<dbReference type="EMBL" id="PFNL01000029">
    <property type="protein sequence ID" value="PIZ47789.1"/>
    <property type="molecule type" value="Genomic_DNA"/>
</dbReference>
<proteinExistence type="predicted"/>
<comment type="caution">
    <text evidence="1">The sequence shown here is derived from an EMBL/GenBank/DDBJ whole genome shotgun (WGS) entry which is preliminary data.</text>
</comment>
<evidence type="ECO:0008006" key="3">
    <source>
        <dbReference type="Google" id="ProtNLM"/>
    </source>
</evidence>
<protein>
    <recommendedName>
        <fullName evidence="3">HicB-like antitoxin of toxin-antitoxin system domain-containing protein</fullName>
    </recommendedName>
</protein>
<organism evidence="1 2">
    <name type="scientific">candidate division WWE3 bacterium CG_4_10_14_0_2_um_filter_41_14</name>
    <dbReference type="NCBI Taxonomy" id="1975072"/>
    <lineage>
        <taxon>Bacteria</taxon>
        <taxon>Katanobacteria</taxon>
    </lineage>
</organism>
<evidence type="ECO:0000313" key="1">
    <source>
        <dbReference type="EMBL" id="PIZ47789.1"/>
    </source>
</evidence>
<dbReference type="Proteomes" id="UP000228920">
    <property type="component" value="Unassembled WGS sequence"/>
</dbReference>
<reference evidence="2" key="1">
    <citation type="submission" date="2017-09" db="EMBL/GenBank/DDBJ databases">
        <title>Depth-based differentiation of microbial function through sediment-hosted aquifers and enrichment of novel symbionts in the deep terrestrial subsurface.</title>
        <authorList>
            <person name="Probst A.J."/>
            <person name="Ladd B."/>
            <person name="Jarett J.K."/>
            <person name="Geller-Mcgrath D.E."/>
            <person name="Sieber C.M.K."/>
            <person name="Emerson J.B."/>
            <person name="Anantharaman K."/>
            <person name="Thomas B.C."/>
            <person name="Malmstrom R."/>
            <person name="Stieglmeier M."/>
            <person name="Klingl A."/>
            <person name="Woyke T."/>
            <person name="Ryan C.M."/>
            <person name="Banfield J.F."/>
        </authorList>
    </citation>
    <scope>NUCLEOTIDE SEQUENCE [LARGE SCALE GENOMIC DNA]</scope>
</reference>
<dbReference type="SUPFAM" id="SSF143100">
    <property type="entry name" value="TTHA1013/TTHA0281-like"/>
    <property type="match status" value="1"/>
</dbReference>
<name>A0A2M7TL54_UNCKA</name>
<dbReference type="Gene3D" id="3.30.160.250">
    <property type="match status" value="1"/>
</dbReference>
<dbReference type="InterPro" id="IPR035069">
    <property type="entry name" value="TTHA1013/TTHA0281-like"/>
</dbReference>
<dbReference type="AlphaFoldDB" id="A0A2M7TL54"/>
<sequence>MKKKAMHIEFSLPVTFLREGKYFIAHTPALDISTSAETYEKAKERFSELVNIYFEELIEMGTLDEVLQDQGWQKTDQTWSAPVVVSSQNETIEIPLHMLEHATHHTNLQKKV</sequence>